<organism evidence="3 4">
    <name type="scientific">Archangium minus</name>
    <dbReference type="NCBI Taxonomy" id="83450"/>
    <lineage>
        <taxon>Bacteria</taxon>
        <taxon>Pseudomonadati</taxon>
        <taxon>Myxococcota</taxon>
        <taxon>Myxococcia</taxon>
        <taxon>Myxococcales</taxon>
        <taxon>Cystobacterineae</taxon>
        <taxon>Archangiaceae</taxon>
        <taxon>Archangium</taxon>
    </lineage>
</organism>
<dbReference type="Gene3D" id="2.60.40.10">
    <property type="entry name" value="Immunoglobulins"/>
    <property type="match status" value="2"/>
</dbReference>
<name>A0ABY9WV96_9BACT</name>
<feature type="domain" description="Glucose/Sorbosone dehydrogenase" evidence="2">
    <location>
        <begin position="37"/>
        <end position="264"/>
    </location>
</feature>
<dbReference type="Gene3D" id="2.120.10.30">
    <property type="entry name" value="TolB, C-terminal domain"/>
    <property type="match status" value="1"/>
</dbReference>
<evidence type="ECO:0000313" key="4">
    <source>
        <dbReference type="Proteomes" id="UP001611383"/>
    </source>
</evidence>
<dbReference type="InterPro" id="IPR011042">
    <property type="entry name" value="6-blade_b-propeller_TolB-like"/>
</dbReference>
<dbReference type="SUPFAM" id="SSF50952">
    <property type="entry name" value="Soluble quinoprotein glucose dehydrogenase"/>
    <property type="match status" value="1"/>
</dbReference>
<reference evidence="3 4" key="1">
    <citation type="submission" date="2019-08" db="EMBL/GenBank/DDBJ databases">
        <title>Archangium and Cystobacter genomes.</title>
        <authorList>
            <person name="Chen I.-C.K."/>
            <person name="Wielgoss S."/>
        </authorList>
    </citation>
    <scope>NUCLEOTIDE SEQUENCE [LARGE SCALE GENOMIC DNA]</scope>
    <source>
        <strain evidence="3 4">Cbm 6</strain>
    </source>
</reference>
<keyword evidence="4" id="KW-1185">Reference proteome</keyword>
<accession>A0ABY9WV96</accession>
<dbReference type="InterPro" id="IPR015919">
    <property type="entry name" value="Cadherin-like_sf"/>
</dbReference>
<feature type="chain" id="PRO_5046527374" evidence="1">
    <location>
        <begin position="20"/>
        <end position="893"/>
    </location>
</feature>
<protein>
    <submittedName>
        <fullName evidence="3">PQQ-dependent sugar dehydrogenase</fullName>
    </submittedName>
</protein>
<dbReference type="EMBL" id="CP043494">
    <property type="protein sequence ID" value="WNG45396.1"/>
    <property type="molecule type" value="Genomic_DNA"/>
</dbReference>
<proteinExistence type="predicted"/>
<dbReference type="InterPro" id="IPR011041">
    <property type="entry name" value="Quinoprot_gluc/sorb_DH_b-prop"/>
</dbReference>
<gene>
    <name evidence="3" type="ORF">F0U60_15770</name>
</gene>
<dbReference type="PANTHER" id="PTHR19328">
    <property type="entry name" value="HEDGEHOG-INTERACTING PROTEIN"/>
    <property type="match status" value="1"/>
</dbReference>
<dbReference type="SUPFAM" id="SSF49313">
    <property type="entry name" value="Cadherin-like"/>
    <property type="match status" value="1"/>
</dbReference>
<sequence length="893" mass="93159">MRESLTALLLVFLASPVLADPPAGFEDTVYVSSELSSATGMAWAPDGSGRLFITLKNGQVRVVRLENGAIATQPGKPTQPVTQLFATEPAVTASECGLIGIAFDPNYVLNRYVYFFVTVSASEQRIVRYTDTGSTGTARTELVRGLPTRGANHNGGGIGFGPDGKLYWSIGDLGNGTGVNADLTSLAAKVGRANLDGTPANDNPFYDGVGPNNEYVWARGLRNPFSLTFQPATGLLWSNTVGDNYEQVFVIRKGDHGGYNNYENNQPAGFLSPVVKYRTNGTDSHPIAPRGAVRAGGVATFTTTRHHGFRKGEKLTLDGVHDDEGVLDPSFKGSFYVSRVVSDTVFEVPLPGPDVTRSGGSATTQALGGSITGGTFYDATLFPPEYRGNFIFGDFNSGQLTRVRLAGDNSVEAVDAWGSGYVSAVDVALGPDGALYSMSHTGGTLRRITPQATGQKLVVSGLNVRVFEGGQAAFTVRLAQAPTADVTVRVARTEGDMDLTVVGEDSLTFTPTNWSVPRAVVLAAATDADSSSDSATFTVSSSGLGSEAVTATTIDSNGARLVLSTTTLSVPEGSRGTFTVALSQRPTSSVIVTVARTAGDTDLVATSGASVTFTPANWSVPQTVTLAAEQDADSEDGTATFTVAAPGLDARAVTVTEGDDEPLAPLITSSPETSAVVGVPYRYEVEVRARPAATFSLLSSVPGMAIDAATGVMTWTPSAPGTVEVAVQVANGVTPDARQDFLLTVKEDAPPRAVLTRPTEGERVSGTTAEFFGDCVDEVGCTRALFYVDGVLAYTDVRSDNPFFFGGEPSRWDTTGLTPGRHVVRFVVEDTAGQTGEAEVAVCVGEGPCDPVVPDGGVEAGGCSCGVAPVGSLAWLGLALLALRRRREGARAP</sequence>
<evidence type="ECO:0000313" key="3">
    <source>
        <dbReference type="EMBL" id="WNG45396.1"/>
    </source>
</evidence>
<feature type="signal peptide" evidence="1">
    <location>
        <begin position="1"/>
        <end position="19"/>
    </location>
</feature>
<evidence type="ECO:0000259" key="2">
    <source>
        <dbReference type="Pfam" id="PF07995"/>
    </source>
</evidence>
<evidence type="ECO:0000256" key="1">
    <source>
        <dbReference type="SAM" id="SignalP"/>
    </source>
</evidence>
<dbReference type="InterPro" id="IPR012938">
    <property type="entry name" value="Glc/Sorbosone_DH"/>
</dbReference>
<dbReference type="Pfam" id="PF07995">
    <property type="entry name" value="GSDH"/>
    <property type="match status" value="1"/>
</dbReference>
<dbReference type="RefSeq" id="WP_395820118.1">
    <property type="nucleotide sequence ID" value="NZ_CP043494.1"/>
</dbReference>
<keyword evidence="1" id="KW-0732">Signal</keyword>
<dbReference type="Proteomes" id="UP001611383">
    <property type="component" value="Chromosome"/>
</dbReference>
<dbReference type="InterPro" id="IPR013783">
    <property type="entry name" value="Ig-like_fold"/>
</dbReference>
<dbReference type="PANTHER" id="PTHR19328:SF75">
    <property type="entry name" value="ALDOSE SUGAR DEHYDROGENASE YLII"/>
    <property type="match status" value="1"/>
</dbReference>